<evidence type="ECO:0000256" key="1">
    <source>
        <dbReference type="SAM" id="MobiDB-lite"/>
    </source>
</evidence>
<sequence>MKQVAAMEHESEGRVLAQIERRLASEDPALAARMSALNEQFQAGRRKEPSRWNWRKRTALAVIIIAIVGLILTVVLSASPAEDPPPPPNGLTLSTIEHVPRGNA</sequence>
<dbReference type="InterPro" id="IPR021401">
    <property type="entry name" value="DUF3040"/>
</dbReference>
<proteinExistence type="predicted"/>
<protein>
    <recommendedName>
        <fullName evidence="5">DUF3040 domain-containing protein</fullName>
    </recommendedName>
</protein>
<dbReference type="Proteomes" id="UP000095759">
    <property type="component" value="Unassembled WGS sequence"/>
</dbReference>
<keyword evidence="2" id="KW-1133">Transmembrane helix</keyword>
<dbReference type="EMBL" id="MEHJ01000001">
    <property type="protein sequence ID" value="OEJ28491.1"/>
    <property type="molecule type" value="Genomic_DNA"/>
</dbReference>
<dbReference type="STRING" id="285458.BGM19_04335"/>
<comment type="caution">
    <text evidence="3">The sequence shown here is derived from an EMBL/GenBank/DDBJ whole genome shotgun (WGS) entry which is preliminary data.</text>
</comment>
<gene>
    <name evidence="3" type="ORF">AS594_32420</name>
</gene>
<keyword evidence="4" id="KW-1185">Reference proteome</keyword>
<feature type="region of interest" description="Disordered" evidence="1">
    <location>
        <begin position="78"/>
        <end position="104"/>
    </location>
</feature>
<reference evidence="3 4" key="1">
    <citation type="submission" date="2016-08" db="EMBL/GenBank/DDBJ databases">
        <title>Complete genome sequence of Streptomyces agglomeratus strain 6-3-2, a novel anti-MRSA actinomycete isolated from Wuli of Tebit, China.</title>
        <authorList>
            <person name="Chen X."/>
        </authorList>
    </citation>
    <scope>NUCLEOTIDE SEQUENCE [LARGE SCALE GENOMIC DNA]</scope>
    <source>
        <strain evidence="3 4">6-3-2</strain>
    </source>
</reference>
<evidence type="ECO:0000313" key="4">
    <source>
        <dbReference type="Proteomes" id="UP000095759"/>
    </source>
</evidence>
<feature type="transmembrane region" description="Helical" evidence="2">
    <location>
        <begin position="59"/>
        <end position="78"/>
    </location>
</feature>
<dbReference type="RefSeq" id="WP_069775132.1">
    <property type="nucleotide sequence ID" value="NZ_MEHI01000001.1"/>
</dbReference>
<dbReference type="Pfam" id="PF11239">
    <property type="entry name" value="DUF3040"/>
    <property type="match status" value="1"/>
</dbReference>
<keyword evidence="2" id="KW-0812">Transmembrane</keyword>
<keyword evidence="2" id="KW-0472">Membrane</keyword>
<organism evidence="3 4">
    <name type="scientific">Streptomyces agglomeratus</name>
    <dbReference type="NCBI Taxonomy" id="285458"/>
    <lineage>
        <taxon>Bacteria</taxon>
        <taxon>Bacillati</taxon>
        <taxon>Actinomycetota</taxon>
        <taxon>Actinomycetes</taxon>
        <taxon>Kitasatosporales</taxon>
        <taxon>Streptomycetaceae</taxon>
        <taxon>Streptomyces</taxon>
    </lineage>
</organism>
<name>A0A1E5PG48_9ACTN</name>
<accession>A0A1E5PG48</accession>
<evidence type="ECO:0000313" key="3">
    <source>
        <dbReference type="EMBL" id="OEJ28491.1"/>
    </source>
</evidence>
<dbReference type="AlphaFoldDB" id="A0A1E5PG48"/>
<evidence type="ECO:0008006" key="5">
    <source>
        <dbReference type="Google" id="ProtNLM"/>
    </source>
</evidence>
<evidence type="ECO:0000256" key="2">
    <source>
        <dbReference type="SAM" id="Phobius"/>
    </source>
</evidence>